<dbReference type="RefSeq" id="WP_228353777.1">
    <property type="nucleotide sequence ID" value="NZ_JACEGA010000001.1"/>
</dbReference>
<dbReference type="Pfam" id="PF13649">
    <property type="entry name" value="Methyltransf_25"/>
    <property type="match status" value="1"/>
</dbReference>
<proteinExistence type="predicted"/>
<organism evidence="2 3">
    <name type="scientific">Variimorphobacter saccharofermentans</name>
    <dbReference type="NCBI Taxonomy" id="2755051"/>
    <lineage>
        <taxon>Bacteria</taxon>
        <taxon>Bacillati</taxon>
        <taxon>Bacillota</taxon>
        <taxon>Clostridia</taxon>
        <taxon>Lachnospirales</taxon>
        <taxon>Lachnospiraceae</taxon>
        <taxon>Variimorphobacter</taxon>
    </lineage>
</organism>
<accession>A0A839K2P9</accession>
<dbReference type="Gene3D" id="3.40.50.150">
    <property type="entry name" value="Vaccinia Virus protein VP39"/>
    <property type="match status" value="1"/>
</dbReference>
<dbReference type="SUPFAM" id="SSF53335">
    <property type="entry name" value="S-adenosyl-L-methionine-dependent methyltransferases"/>
    <property type="match status" value="1"/>
</dbReference>
<dbReference type="CDD" id="cd02440">
    <property type="entry name" value="AdoMet_MTases"/>
    <property type="match status" value="1"/>
</dbReference>
<protein>
    <submittedName>
        <fullName evidence="2">Class I SAM-dependent methyltransferase</fullName>
    </submittedName>
</protein>
<gene>
    <name evidence="2" type="ORF">H0486_15000</name>
</gene>
<dbReference type="InterPro" id="IPR041698">
    <property type="entry name" value="Methyltransf_25"/>
</dbReference>
<keyword evidence="2" id="KW-0808">Transferase</keyword>
<keyword evidence="3" id="KW-1185">Reference proteome</keyword>
<name>A0A839K2P9_9FIRM</name>
<evidence type="ECO:0000313" key="2">
    <source>
        <dbReference type="EMBL" id="MBB2184185.1"/>
    </source>
</evidence>
<dbReference type="AlphaFoldDB" id="A0A839K2P9"/>
<comment type="caution">
    <text evidence="2">The sequence shown here is derived from an EMBL/GenBank/DDBJ whole genome shotgun (WGS) entry which is preliminary data.</text>
</comment>
<evidence type="ECO:0000259" key="1">
    <source>
        <dbReference type="Pfam" id="PF13649"/>
    </source>
</evidence>
<dbReference type="InterPro" id="IPR029063">
    <property type="entry name" value="SAM-dependent_MTases_sf"/>
</dbReference>
<feature type="domain" description="Methyltransferase" evidence="1">
    <location>
        <begin position="54"/>
        <end position="132"/>
    </location>
</feature>
<evidence type="ECO:0000313" key="3">
    <source>
        <dbReference type="Proteomes" id="UP000574276"/>
    </source>
</evidence>
<reference evidence="2 3" key="1">
    <citation type="submission" date="2020-07" db="EMBL/GenBank/DDBJ databases">
        <title>Characterization and genome sequencing of isolate MD1, a novel member within the family Lachnospiraceae.</title>
        <authorList>
            <person name="Rettenmaier R."/>
            <person name="Di Bello L."/>
            <person name="Zinser C."/>
            <person name="Scheitz K."/>
            <person name="Liebl W."/>
            <person name="Zverlov V."/>
        </authorList>
    </citation>
    <scope>NUCLEOTIDE SEQUENCE [LARGE SCALE GENOMIC DNA]</scope>
    <source>
        <strain evidence="2 3">MD1</strain>
    </source>
</reference>
<dbReference type="EMBL" id="JACEGA010000001">
    <property type="protein sequence ID" value="MBB2184185.1"/>
    <property type="molecule type" value="Genomic_DNA"/>
</dbReference>
<dbReference type="GO" id="GO:0032259">
    <property type="term" value="P:methylation"/>
    <property type="evidence" value="ECO:0007669"/>
    <property type="project" value="UniProtKB-KW"/>
</dbReference>
<dbReference type="Proteomes" id="UP000574276">
    <property type="component" value="Unassembled WGS sequence"/>
</dbReference>
<keyword evidence="2" id="KW-0489">Methyltransferase</keyword>
<sequence>MYNEREGGFMDIAQHKMERIVLSKSLVDQMEEDMLIRRHIERYALVRQYLFGNVLDAACGVGYGSYLLAKNPDVISIHGVDCDAESINFANTNFANDKITFEHNKIENVTGKYDMLVSLETIEHLEEPMVLSELVNRCEIKEIIVSFPTKKTTHYNKYHIWDLSMSDVKYIFNEYECINHIQNGDSMIMHFIRRNRSGYPEKKYLVSKLSK</sequence>
<dbReference type="GO" id="GO:0008168">
    <property type="term" value="F:methyltransferase activity"/>
    <property type="evidence" value="ECO:0007669"/>
    <property type="project" value="UniProtKB-KW"/>
</dbReference>